<proteinExistence type="predicted"/>
<dbReference type="EMBL" id="PVTV01000017">
    <property type="protein sequence ID" value="PRY96453.1"/>
    <property type="molecule type" value="Genomic_DNA"/>
</dbReference>
<evidence type="ECO:0000313" key="2">
    <source>
        <dbReference type="EMBL" id="PRY96453.1"/>
    </source>
</evidence>
<evidence type="ECO:0000256" key="1">
    <source>
        <dbReference type="SAM" id="MobiDB-lite"/>
    </source>
</evidence>
<accession>A0A2T0XBX5</accession>
<dbReference type="Proteomes" id="UP000238308">
    <property type="component" value="Unassembled WGS sequence"/>
</dbReference>
<keyword evidence="3" id="KW-1185">Reference proteome</keyword>
<name>A0A2T0XBX5_9BURK</name>
<dbReference type="AlphaFoldDB" id="A0A2T0XBX5"/>
<protein>
    <submittedName>
        <fullName evidence="2">Uncharacterized protein</fullName>
    </submittedName>
</protein>
<organism evidence="2 3">
    <name type="scientific">Jezberella montanilacus</name>
    <dbReference type="NCBI Taxonomy" id="323426"/>
    <lineage>
        <taxon>Bacteria</taxon>
        <taxon>Pseudomonadati</taxon>
        <taxon>Pseudomonadota</taxon>
        <taxon>Betaproteobacteria</taxon>
        <taxon>Burkholderiales</taxon>
        <taxon>Alcaligenaceae</taxon>
        <taxon>Jezberella</taxon>
    </lineage>
</organism>
<dbReference type="RefSeq" id="WP_259673629.1">
    <property type="nucleotide sequence ID" value="NZ_PVTV01000017.1"/>
</dbReference>
<feature type="compositionally biased region" description="Low complexity" evidence="1">
    <location>
        <begin position="12"/>
        <end position="25"/>
    </location>
</feature>
<feature type="region of interest" description="Disordered" evidence="1">
    <location>
        <begin position="1"/>
        <end position="26"/>
    </location>
</feature>
<comment type="caution">
    <text evidence="2">The sequence shown here is derived from an EMBL/GenBank/DDBJ whole genome shotgun (WGS) entry which is preliminary data.</text>
</comment>
<sequence length="52" mass="5659">MPKHSNVLPLEQAGQGRQSSSSRGRFCTPYVRLVKVGQQTVVTAGRRNPHAA</sequence>
<reference evidence="2 3" key="1">
    <citation type="submission" date="2018-03" db="EMBL/GenBank/DDBJ databases">
        <title>Genomic Encyclopedia of Type Strains, Phase III (KMG-III): the genomes of soil and plant-associated and newly described type strains.</title>
        <authorList>
            <person name="Whitman W."/>
        </authorList>
    </citation>
    <scope>NUCLEOTIDE SEQUENCE [LARGE SCALE GENOMIC DNA]</scope>
    <source>
        <strain evidence="2 3">MWH-P2sevCIIIb</strain>
    </source>
</reference>
<evidence type="ECO:0000313" key="3">
    <source>
        <dbReference type="Proteomes" id="UP000238308"/>
    </source>
</evidence>
<gene>
    <name evidence="2" type="ORF">BCM14_2691</name>
</gene>